<keyword evidence="2" id="KW-0131">Cell cycle</keyword>
<dbReference type="AlphaFoldDB" id="A0A6J4LC45"/>
<feature type="non-terminal residue" evidence="2">
    <location>
        <position position="100"/>
    </location>
</feature>
<evidence type="ECO:0000256" key="1">
    <source>
        <dbReference type="SAM" id="MobiDB-lite"/>
    </source>
</evidence>
<dbReference type="GO" id="GO:0051301">
    <property type="term" value="P:cell division"/>
    <property type="evidence" value="ECO:0007669"/>
    <property type="project" value="UniProtKB-KW"/>
</dbReference>
<feature type="region of interest" description="Disordered" evidence="1">
    <location>
        <begin position="1"/>
        <end position="53"/>
    </location>
</feature>
<reference evidence="2" key="1">
    <citation type="submission" date="2020-02" db="EMBL/GenBank/DDBJ databases">
        <authorList>
            <person name="Meier V. D."/>
        </authorList>
    </citation>
    <scope>NUCLEOTIDE SEQUENCE</scope>
    <source>
        <strain evidence="2">AVDCRST_MAG07</strain>
    </source>
</reference>
<feature type="non-terminal residue" evidence="2">
    <location>
        <position position="1"/>
    </location>
</feature>
<organism evidence="2">
    <name type="scientific">uncultured Frankineae bacterium</name>
    <dbReference type="NCBI Taxonomy" id="437475"/>
    <lineage>
        <taxon>Bacteria</taxon>
        <taxon>Bacillati</taxon>
        <taxon>Actinomycetota</taxon>
        <taxon>Actinomycetes</taxon>
        <taxon>Frankiales</taxon>
        <taxon>environmental samples</taxon>
    </lineage>
</organism>
<feature type="compositionally biased region" description="Basic and acidic residues" evidence="1">
    <location>
        <begin position="1"/>
        <end position="14"/>
    </location>
</feature>
<evidence type="ECO:0000313" key="2">
    <source>
        <dbReference type="EMBL" id="CAA9328240.1"/>
    </source>
</evidence>
<accession>A0A6J4LC45</accession>
<keyword evidence="2" id="KW-0132">Cell division</keyword>
<protein>
    <submittedName>
        <fullName evidence="2">Cell division protein CrgA</fullName>
    </submittedName>
</protein>
<proteinExistence type="predicted"/>
<sequence length="100" mass="10484">AGRRADGDRGRARVQEAQAGPHVAPGPQRCGRQEEGAESSVAGAPHAGAVRRRSALAGGLLPHPGAHGWPAGRQRHRQLEPAGGLRLHHRRLRAVDAVAL</sequence>
<dbReference type="EMBL" id="CADCUB010000085">
    <property type="protein sequence ID" value="CAA9328240.1"/>
    <property type="molecule type" value="Genomic_DNA"/>
</dbReference>
<name>A0A6J4LC45_9ACTN</name>
<gene>
    <name evidence="2" type="ORF">AVDCRST_MAG07-2091</name>
</gene>